<dbReference type="AlphaFoldDB" id="A0AAP2Z6T9"/>
<keyword evidence="2" id="KW-0067">ATP-binding</keyword>
<keyword evidence="5" id="KW-1185">Reference proteome</keyword>
<dbReference type="GO" id="GO:0016887">
    <property type="term" value="F:ATP hydrolysis activity"/>
    <property type="evidence" value="ECO:0007669"/>
    <property type="project" value="TreeGrafter"/>
</dbReference>
<protein>
    <submittedName>
        <fullName evidence="4">P-loop NTPase</fullName>
    </submittedName>
</protein>
<dbReference type="InterPro" id="IPR050625">
    <property type="entry name" value="ParA/MinD_ATPase"/>
</dbReference>
<feature type="domain" description="CobQ/CobB/MinD/ParA nucleotide binding" evidence="3">
    <location>
        <begin position="2"/>
        <end position="190"/>
    </location>
</feature>
<evidence type="ECO:0000256" key="1">
    <source>
        <dbReference type="ARBA" id="ARBA00022741"/>
    </source>
</evidence>
<dbReference type="GO" id="GO:0051782">
    <property type="term" value="P:negative regulation of cell division"/>
    <property type="evidence" value="ECO:0007669"/>
    <property type="project" value="TreeGrafter"/>
</dbReference>
<dbReference type="Pfam" id="PF23442">
    <property type="entry name" value="DUF7125"/>
    <property type="match status" value="1"/>
</dbReference>
<gene>
    <name evidence="4" type="ORF">OB919_06835</name>
</gene>
<dbReference type="SUPFAM" id="SSF52540">
    <property type="entry name" value="P-loop containing nucleoside triphosphate hydrolases"/>
    <property type="match status" value="2"/>
</dbReference>
<comment type="caution">
    <text evidence="4">The sequence shown here is derived from an EMBL/GenBank/DDBJ whole genome shotgun (WGS) entry which is preliminary data.</text>
</comment>
<name>A0AAP2Z6T9_9EURY</name>
<dbReference type="Proteomes" id="UP001321047">
    <property type="component" value="Unassembled WGS sequence"/>
</dbReference>
<dbReference type="Gene3D" id="3.40.50.300">
    <property type="entry name" value="P-loop containing nucleotide triphosphate hydrolases"/>
    <property type="match status" value="2"/>
</dbReference>
<dbReference type="PANTHER" id="PTHR43384:SF6">
    <property type="entry name" value="SEPTUM SITE-DETERMINING PROTEIN MIND HOMOLOG, CHLOROPLASTIC"/>
    <property type="match status" value="1"/>
</dbReference>
<dbReference type="RefSeq" id="WP_342807735.1">
    <property type="nucleotide sequence ID" value="NZ_JAOPJZ010000003.1"/>
</dbReference>
<dbReference type="GO" id="GO:0005524">
    <property type="term" value="F:ATP binding"/>
    <property type="evidence" value="ECO:0007669"/>
    <property type="project" value="UniProtKB-KW"/>
</dbReference>
<accession>A0AAP2Z6T9</accession>
<evidence type="ECO:0000256" key="2">
    <source>
        <dbReference type="ARBA" id="ARBA00022840"/>
    </source>
</evidence>
<dbReference type="InterPro" id="IPR055549">
    <property type="entry name" value="DUF7125"/>
</dbReference>
<dbReference type="Pfam" id="PF01656">
    <property type="entry name" value="CbiA"/>
    <property type="match status" value="1"/>
</dbReference>
<dbReference type="InterPro" id="IPR002586">
    <property type="entry name" value="CobQ/CobB/MinD/ParA_Nub-bd_dom"/>
</dbReference>
<dbReference type="GO" id="GO:0009898">
    <property type="term" value="C:cytoplasmic side of plasma membrane"/>
    <property type="evidence" value="ECO:0007669"/>
    <property type="project" value="TreeGrafter"/>
</dbReference>
<reference evidence="4 5" key="1">
    <citation type="submission" date="2022-09" db="EMBL/GenBank/DDBJ databases">
        <title>Enrichment on poylsaccharides allowed isolation of novel metabolic and taxonomic groups of Haloarchaea.</title>
        <authorList>
            <person name="Sorokin D.Y."/>
            <person name="Elcheninov A.G."/>
            <person name="Khizhniak T.V."/>
            <person name="Kolganova T.V."/>
            <person name="Kublanov I.V."/>
        </authorList>
    </citation>
    <scope>NUCLEOTIDE SEQUENCE [LARGE SCALE GENOMIC DNA]</scope>
    <source>
        <strain evidence="4 5">AArc-curdl1</strain>
    </source>
</reference>
<keyword evidence="1" id="KW-0547">Nucleotide-binding</keyword>
<organism evidence="4 5">
    <name type="scientific">Natronosalvus hydrolyticus</name>
    <dbReference type="NCBI Taxonomy" id="2979988"/>
    <lineage>
        <taxon>Archaea</taxon>
        <taxon>Methanobacteriati</taxon>
        <taxon>Methanobacteriota</taxon>
        <taxon>Stenosarchaea group</taxon>
        <taxon>Halobacteria</taxon>
        <taxon>Halobacteriales</taxon>
        <taxon>Natrialbaceae</taxon>
        <taxon>Natronosalvus</taxon>
    </lineage>
</organism>
<sequence>MIAIAGAKGGCGKTTVALGLTEAFARDGTAAIAIDADRQLPNLHVMAGTDRTPTLGSLDEDNAINSVAQESPRVSNAGIVSAPKPSETVDFRTAFDWVETNATETDLEVLIDCPSGAGPDVVEALSAASAVVIVTTDAERSIAAAETTLDIAQRLETPVLGVVCNRCESPPADLEGRLGIDILGAVPDDPDPITGDGPQAGFDEIATALCGLEYGTSPPRTGHDRLATGIGVLDRTLGGGIPAGSVVALTADVASQTEHLLYAMTATRGSLYLSTERSASNVERAIDRSTVQAGKPTIRRLDGEDPLEHALEMIEKLPDGANLIVDPIDRLETVDRERYLDFLNTVSDRMVETDGMTVFHCPVAASESANRRSTKHVADAVFDVHTTTPGPDVGVNQYLSVSKCRFDSSLVDTVELDGELATETTHEDRPVILE</sequence>
<dbReference type="InterPro" id="IPR027417">
    <property type="entry name" value="P-loop_NTPase"/>
</dbReference>
<dbReference type="PANTHER" id="PTHR43384">
    <property type="entry name" value="SEPTUM SITE-DETERMINING PROTEIN MIND HOMOLOG, CHLOROPLASTIC-RELATED"/>
    <property type="match status" value="1"/>
</dbReference>
<evidence type="ECO:0000259" key="3">
    <source>
        <dbReference type="Pfam" id="PF01656"/>
    </source>
</evidence>
<evidence type="ECO:0000313" key="4">
    <source>
        <dbReference type="EMBL" id="MCU4751696.1"/>
    </source>
</evidence>
<dbReference type="EMBL" id="JAOPJZ010000003">
    <property type="protein sequence ID" value="MCU4751696.1"/>
    <property type="molecule type" value="Genomic_DNA"/>
</dbReference>
<dbReference type="GO" id="GO:0005829">
    <property type="term" value="C:cytosol"/>
    <property type="evidence" value="ECO:0007669"/>
    <property type="project" value="TreeGrafter"/>
</dbReference>
<proteinExistence type="predicted"/>
<evidence type="ECO:0000313" key="5">
    <source>
        <dbReference type="Proteomes" id="UP001321047"/>
    </source>
</evidence>